<gene>
    <name evidence="3" type="ORF">SAMN05421739_101802</name>
</gene>
<dbReference type="InterPro" id="IPR001279">
    <property type="entry name" value="Metallo-B-lactamas"/>
</dbReference>
<sequence length="496" mass="54576">MIVIKVTAESIDFTDICLYHQQKRAPMKVEQIYTGCLAQGAYYIESNGEAAIIDPLREVKPYIEKAARDGADIKYVLETHFHADFVSGHLDLAKATGARIVFGPNAQPKFDAYIAQDGEELKLGKVTIKVLHTPGHTMESTTYLLLDEQGREYAIFSGDTLFIGDVGRPDLAAKSDLTQEQLAGHLYDSLRTKIMTLPDEVVVYPAHGAGSACGKNMSKETFDTLGNQKRANYALRADMTREEFVKEVTDGLLPPPNYFPLNVMLNKEGYASIDQVMHQGLQALTPEAFEAAANETGALVLDTRKPQDFAKGFIPNGINIGIDGGFAPWVGALIPDIQQPILFVADEGREEEVVTRLARVGYDHAIGFLKGGFQSWVAAGKEVDTITSITAAELEEKYTQDNSIFIVDVRKPGEYEAEHLQAAHFAPLDYLNEHLAELPKDQTLYIHCAGGYRSMIAASILRARGYQHLVDIKGGYKAIAETSLPRTNFVCPSTLK</sequence>
<dbReference type="SUPFAM" id="SSF56281">
    <property type="entry name" value="Metallo-hydrolase/oxidoreductase"/>
    <property type="match status" value="1"/>
</dbReference>
<keyword evidence="4" id="KW-1185">Reference proteome</keyword>
<dbReference type="STRING" id="1436961.SAMN05421739_101802"/>
<dbReference type="CDD" id="cd07724">
    <property type="entry name" value="POD-like_MBL-fold"/>
    <property type="match status" value="1"/>
</dbReference>
<dbReference type="PANTHER" id="PTHR43084">
    <property type="entry name" value="PERSULFIDE DIOXYGENASE ETHE1"/>
    <property type="match status" value="1"/>
</dbReference>
<reference evidence="4" key="1">
    <citation type="submission" date="2016-10" db="EMBL/GenBank/DDBJ databases">
        <authorList>
            <person name="Varghese N."/>
            <person name="Submissions S."/>
        </authorList>
    </citation>
    <scope>NUCLEOTIDE SEQUENCE [LARGE SCALE GENOMIC DNA]</scope>
    <source>
        <strain evidence="4">LP51</strain>
    </source>
</reference>
<proteinExistence type="predicted"/>
<dbReference type="Proteomes" id="UP000198724">
    <property type="component" value="Unassembled WGS sequence"/>
</dbReference>
<dbReference type="InterPro" id="IPR036866">
    <property type="entry name" value="RibonucZ/Hydroxyglut_hydro"/>
</dbReference>
<dbReference type="InterPro" id="IPR036873">
    <property type="entry name" value="Rhodanese-like_dom_sf"/>
</dbReference>
<evidence type="ECO:0000256" key="1">
    <source>
        <dbReference type="ARBA" id="ARBA00022723"/>
    </source>
</evidence>
<dbReference type="CDD" id="cd00158">
    <property type="entry name" value="RHOD"/>
    <property type="match status" value="2"/>
</dbReference>
<dbReference type="InterPro" id="IPR001763">
    <property type="entry name" value="Rhodanese-like_dom"/>
</dbReference>
<dbReference type="GO" id="GO:0046872">
    <property type="term" value="F:metal ion binding"/>
    <property type="evidence" value="ECO:0007669"/>
    <property type="project" value="UniProtKB-KW"/>
</dbReference>
<dbReference type="GO" id="GO:0006749">
    <property type="term" value="P:glutathione metabolic process"/>
    <property type="evidence" value="ECO:0007669"/>
    <property type="project" value="InterPro"/>
</dbReference>
<dbReference type="SMART" id="SM00450">
    <property type="entry name" value="RHOD"/>
    <property type="match status" value="2"/>
</dbReference>
<dbReference type="EMBL" id="FOOT01000001">
    <property type="protein sequence ID" value="SFG05503.1"/>
    <property type="molecule type" value="Genomic_DNA"/>
</dbReference>
<name>A0A1I2NPL8_9BACT</name>
<feature type="domain" description="Rhodanese" evidence="2">
    <location>
        <begin position="294"/>
        <end position="385"/>
    </location>
</feature>
<dbReference type="GO" id="GO:0050313">
    <property type="term" value="F:sulfur dioxygenase activity"/>
    <property type="evidence" value="ECO:0007669"/>
    <property type="project" value="InterPro"/>
</dbReference>
<dbReference type="GO" id="GO:0070813">
    <property type="term" value="P:hydrogen sulfide metabolic process"/>
    <property type="evidence" value="ECO:0007669"/>
    <property type="project" value="TreeGrafter"/>
</dbReference>
<feature type="domain" description="Rhodanese" evidence="2">
    <location>
        <begin position="400"/>
        <end position="488"/>
    </location>
</feature>
<dbReference type="FunFam" id="3.60.15.10:FF:000030">
    <property type="entry name" value="Metallo-beta-lactamase family protein"/>
    <property type="match status" value="1"/>
</dbReference>
<protein>
    <submittedName>
        <fullName evidence="3">Glyoxylase, beta-lactamase superfamily II</fullName>
    </submittedName>
</protein>
<dbReference type="AlphaFoldDB" id="A0A1I2NPL8"/>
<dbReference type="Pfam" id="PF00581">
    <property type="entry name" value="Rhodanese"/>
    <property type="match status" value="2"/>
</dbReference>
<organism evidence="3 4">
    <name type="scientific">Pontibacter chinhatensis</name>
    <dbReference type="NCBI Taxonomy" id="1436961"/>
    <lineage>
        <taxon>Bacteria</taxon>
        <taxon>Pseudomonadati</taxon>
        <taxon>Bacteroidota</taxon>
        <taxon>Cytophagia</taxon>
        <taxon>Cytophagales</taxon>
        <taxon>Hymenobacteraceae</taxon>
        <taxon>Pontibacter</taxon>
    </lineage>
</organism>
<dbReference type="InterPro" id="IPR051682">
    <property type="entry name" value="Mito_Persulfide_Diox"/>
</dbReference>
<evidence type="ECO:0000313" key="4">
    <source>
        <dbReference type="Proteomes" id="UP000198724"/>
    </source>
</evidence>
<evidence type="ECO:0000313" key="3">
    <source>
        <dbReference type="EMBL" id="SFG05503.1"/>
    </source>
</evidence>
<dbReference type="SMART" id="SM00849">
    <property type="entry name" value="Lactamase_B"/>
    <property type="match status" value="1"/>
</dbReference>
<keyword evidence="1" id="KW-0479">Metal-binding</keyword>
<dbReference type="PROSITE" id="PS50206">
    <property type="entry name" value="RHODANESE_3"/>
    <property type="match status" value="2"/>
</dbReference>
<dbReference type="Pfam" id="PF00753">
    <property type="entry name" value="Lactamase_B"/>
    <property type="match status" value="1"/>
</dbReference>
<dbReference type="Gene3D" id="3.60.15.10">
    <property type="entry name" value="Ribonuclease Z/Hydroxyacylglutathione hydrolase-like"/>
    <property type="match status" value="1"/>
</dbReference>
<accession>A0A1I2NPL8</accession>
<dbReference type="InterPro" id="IPR044528">
    <property type="entry name" value="POD-like_MBL-fold"/>
</dbReference>
<dbReference type="Gene3D" id="3.40.250.10">
    <property type="entry name" value="Rhodanese-like domain"/>
    <property type="match status" value="2"/>
</dbReference>
<evidence type="ECO:0000259" key="2">
    <source>
        <dbReference type="PROSITE" id="PS50206"/>
    </source>
</evidence>
<dbReference type="SUPFAM" id="SSF52821">
    <property type="entry name" value="Rhodanese/Cell cycle control phosphatase"/>
    <property type="match status" value="2"/>
</dbReference>
<dbReference type="PANTHER" id="PTHR43084:SF1">
    <property type="entry name" value="PERSULFIDE DIOXYGENASE ETHE1, MITOCHONDRIAL"/>
    <property type="match status" value="1"/>
</dbReference>